<gene>
    <name evidence="4" type="ORF">Vbra_15214</name>
</gene>
<evidence type="ECO:0000256" key="3">
    <source>
        <dbReference type="SAM" id="SignalP"/>
    </source>
</evidence>
<dbReference type="InParanoid" id="A0A0G4FG62"/>
<evidence type="ECO:0000313" key="4">
    <source>
        <dbReference type="EMBL" id="CEM11818.1"/>
    </source>
</evidence>
<feature type="region of interest" description="Disordered" evidence="1">
    <location>
        <begin position="362"/>
        <end position="452"/>
    </location>
</feature>
<feature type="transmembrane region" description="Helical" evidence="2">
    <location>
        <begin position="277"/>
        <end position="300"/>
    </location>
</feature>
<feature type="signal peptide" evidence="3">
    <location>
        <begin position="1"/>
        <end position="19"/>
    </location>
</feature>
<dbReference type="OrthoDB" id="46149at2759"/>
<dbReference type="AlphaFoldDB" id="A0A0G4FG62"/>
<keyword evidence="5" id="KW-1185">Reference proteome</keyword>
<keyword evidence="2" id="KW-1133">Transmembrane helix</keyword>
<accession>A0A0G4FG62</accession>
<feature type="region of interest" description="Disordered" evidence="1">
    <location>
        <begin position="157"/>
        <end position="177"/>
    </location>
</feature>
<feature type="transmembrane region" description="Helical" evidence="2">
    <location>
        <begin position="312"/>
        <end position="332"/>
    </location>
</feature>
<evidence type="ECO:0000256" key="1">
    <source>
        <dbReference type="SAM" id="MobiDB-lite"/>
    </source>
</evidence>
<evidence type="ECO:0000256" key="2">
    <source>
        <dbReference type="SAM" id="Phobius"/>
    </source>
</evidence>
<feature type="chain" id="PRO_5005188753" evidence="3">
    <location>
        <begin position="20"/>
        <end position="452"/>
    </location>
</feature>
<feature type="compositionally biased region" description="Acidic residues" evidence="1">
    <location>
        <begin position="381"/>
        <end position="402"/>
    </location>
</feature>
<keyword evidence="3" id="KW-0732">Signal</keyword>
<name>A0A0G4FG62_VITBC</name>
<feature type="compositionally biased region" description="Basic and acidic residues" evidence="1">
    <location>
        <begin position="369"/>
        <end position="380"/>
    </location>
</feature>
<reference evidence="4 5" key="1">
    <citation type="submission" date="2014-11" db="EMBL/GenBank/DDBJ databases">
        <authorList>
            <person name="Zhu J."/>
            <person name="Qi W."/>
            <person name="Song R."/>
        </authorList>
    </citation>
    <scope>NUCLEOTIDE SEQUENCE [LARGE SCALE GENOMIC DNA]</scope>
</reference>
<protein>
    <submittedName>
        <fullName evidence="4">Uncharacterized protein</fullName>
    </submittedName>
</protein>
<dbReference type="VEuPathDB" id="CryptoDB:Vbra_15214"/>
<proteinExistence type="predicted"/>
<evidence type="ECO:0000313" key="5">
    <source>
        <dbReference type="Proteomes" id="UP000041254"/>
    </source>
</evidence>
<dbReference type="Proteomes" id="UP000041254">
    <property type="component" value="Unassembled WGS sequence"/>
</dbReference>
<organism evidence="4 5">
    <name type="scientific">Vitrella brassicaformis (strain CCMP3155)</name>
    <dbReference type="NCBI Taxonomy" id="1169540"/>
    <lineage>
        <taxon>Eukaryota</taxon>
        <taxon>Sar</taxon>
        <taxon>Alveolata</taxon>
        <taxon>Colpodellida</taxon>
        <taxon>Vitrellaceae</taxon>
        <taxon>Vitrella</taxon>
    </lineage>
</organism>
<dbReference type="EMBL" id="CDMY01000426">
    <property type="protein sequence ID" value="CEM11818.1"/>
    <property type="molecule type" value="Genomic_DNA"/>
</dbReference>
<keyword evidence="2" id="KW-0472">Membrane</keyword>
<feature type="compositionally biased region" description="Basic and acidic residues" evidence="1">
    <location>
        <begin position="157"/>
        <end position="168"/>
    </location>
</feature>
<sequence>MMPPSPLRLIAMFIGIVLANSASPPLSSVHARPPRRLHCIHGGMNPSDDGLVETAFPPSLPHPPPLSAIIDEAVWNASLQLGITVKMLPPVPPPEPSEDALRTAELPGKRHRVNPLAEFGYGDLSQAALREHRGWLLGQMEALVETCGMLEKELGGKEEGKMNKKDDNAAAAQTKPLSARGSRPLEWEFALSTASSPKSCLINIEAEEGTKVAGPKGTDKWVTFSQLNKYRRKDPQKLRDLWYGQYDVDFGPINELASTQALAVSAMLDSPVLIPSLVILSIAGALGVSAGALWAVLVRLLNSHLWWRSYGLWSRFLYVSAPFKILLGRWVYSSCRDVVKALADVVRDRLLDLESHLLQASLPVPPEETVPKTQRDKGQEGDQDDQGLEDEPEEEPPEESEDARDSQSSTEQRWWPGRDLWRRVRRQRGGGQREGEDAERDEQQMEAQEGGI</sequence>
<keyword evidence="2" id="KW-0812">Transmembrane</keyword>